<dbReference type="PROSITE" id="PS51318">
    <property type="entry name" value="TAT"/>
    <property type="match status" value="1"/>
</dbReference>
<evidence type="ECO:0000313" key="4">
    <source>
        <dbReference type="EMBL" id="MDS3862491.1"/>
    </source>
</evidence>
<dbReference type="InterPro" id="IPR004843">
    <property type="entry name" value="Calcineurin-like_PHP"/>
</dbReference>
<dbReference type="AlphaFoldDB" id="A0AAE4FWY6"/>
<gene>
    <name evidence="4" type="ORF">RIF25_16975</name>
</gene>
<dbReference type="GO" id="GO:0016787">
    <property type="term" value="F:hydrolase activity"/>
    <property type="evidence" value="ECO:0007669"/>
    <property type="project" value="UniProtKB-KW"/>
</dbReference>
<feature type="domain" description="Calcineurin-like phosphoesterase" evidence="3">
    <location>
        <begin position="40"/>
        <end position="221"/>
    </location>
</feature>
<dbReference type="EMBL" id="JAVMIP010000033">
    <property type="protein sequence ID" value="MDS3862491.1"/>
    <property type="molecule type" value="Genomic_DNA"/>
</dbReference>
<accession>A0AAE4FWY6</accession>
<name>A0AAE4FWY6_9CYAN</name>
<proteinExistence type="predicted"/>
<dbReference type="InterPro" id="IPR006311">
    <property type="entry name" value="TAT_signal"/>
</dbReference>
<dbReference type="RefSeq" id="WP_322879696.1">
    <property type="nucleotide sequence ID" value="NZ_JAVMIP010000033.1"/>
</dbReference>
<sequence length="290" mass="32057">MPLKRRDFLAFGAGLTLGPLLAWMQKQGAVAANSPQVPLLRFVAVADTGTGAAGQYEVANAMLAWYKLNPFSLVTLAGDNIYNDGEMEKIGPNFEKPYQGLLQAGVKFYACLGNHDIRTHNGEGQIRYPGFNMGGRYYTFTQGPVQFFALDTNRGNHWDAQLAWLKEQLSKSRAAWKVVFGHHPIYSSGIYGTNPAMVEQFAPLFEKYRVQLYINGHEHDYERSHPIKGTTYLTVGAGAGIRPVDRSGWTAYSASRLSFASLDVMANQLIIHTVGTDGQVFDQGVIERVS</sequence>
<dbReference type="Gene3D" id="3.60.21.10">
    <property type="match status" value="1"/>
</dbReference>
<organism evidence="4 5">
    <name type="scientific">Pseudocalidococcus azoricus BACA0444</name>
    <dbReference type="NCBI Taxonomy" id="2918990"/>
    <lineage>
        <taxon>Bacteria</taxon>
        <taxon>Bacillati</taxon>
        <taxon>Cyanobacteriota</taxon>
        <taxon>Cyanophyceae</taxon>
        <taxon>Acaryochloridales</taxon>
        <taxon>Thermosynechococcaceae</taxon>
        <taxon>Pseudocalidococcus</taxon>
        <taxon>Pseudocalidococcus azoricus</taxon>
    </lineage>
</organism>
<evidence type="ECO:0000256" key="1">
    <source>
        <dbReference type="ARBA" id="ARBA00022729"/>
    </source>
</evidence>
<comment type="caution">
    <text evidence="4">The sequence shown here is derived from an EMBL/GenBank/DDBJ whole genome shotgun (WGS) entry which is preliminary data.</text>
</comment>
<dbReference type="InterPro" id="IPR051558">
    <property type="entry name" value="Metallophosphoesterase_PAP"/>
</dbReference>
<dbReference type="InterPro" id="IPR029052">
    <property type="entry name" value="Metallo-depent_PP-like"/>
</dbReference>
<dbReference type="Pfam" id="PF00149">
    <property type="entry name" value="Metallophos"/>
    <property type="match status" value="1"/>
</dbReference>
<dbReference type="SUPFAM" id="SSF56300">
    <property type="entry name" value="Metallo-dependent phosphatases"/>
    <property type="match status" value="1"/>
</dbReference>
<evidence type="ECO:0000313" key="5">
    <source>
        <dbReference type="Proteomes" id="UP001268256"/>
    </source>
</evidence>
<dbReference type="PANTHER" id="PTHR10161:SF14">
    <property type="entry name" value="TARTRATE-RESISTANT ACID PHOSPHATASE TYPE 5"/>
    <property type="match status" value="1"/>
</dbReference>
<dbReference type="Proteomes" id="UP001268256">
    <property type="component" value="Unassembled WGS sequence"/>
</dbReference>
<keyword evidence="5" id="KW-1185">Reference proteome</keyword>
<dbReference type="PANTHER" id="PTHR10161">
    <property type="entry name" value="TARTRATE-RESISTANT ACID PHOSPHATASE TYPE 5"/>
    <property type="match status" value="1"/>
</dbReference>
<protein>
    <submittedName>
        <fullName evidence="4">Metallophosphoesterase</fullName>
    </submittedName>
</protein>
<keyword evidence="2" id="KW-0378">Hydrolase</keyword>
<keyword evidence="1" id="KW-0732">Signal</keyword>
<evidence type="ECO:0000256" key="2">
    <source>
        <dbReference type="ARBA" id="ARBA00022801"/>
    </source>
</evidence>
<reference evidence="5" key="1">
    <citation type="submission" date="2023-07" db="EMBL/GenBank/DDBJ databases">
        <authorList>
            <person name="Luz R."/>
            <person name="Cordeiro R."/>
            <person name="Fonseca A."/>
            <person name="Goncalves V."/>
        </authorList>
    </citation>
    <scope>NUCLEOTIDE SEQUENCE [LARGE SCALE GENOMIC DNA]</scope>
    <source>
        <strain evidence="5">BACA0444</strain>
    </source>
</reference>
<evidence type="ECO:0000259" key="3">
    <source>
        <dbReference type="Pfam" id="PF00149"/>
    </source>
</evidence>